<evidence type="ECO:0008006" key="4">
    <source>
        <dbReference type="Google" id="ProtNLM"/>
    </source>
</evidence>
<evidence type="ECO:0000256" key="1">
    <source>
        <dbReference type="SAM" id="MobiDB-lite"/>
    </source>
</evidence>
<gene>
    <name evidence="2" type="ORF">PPRIM_AZ9-3.1.T0040565</name>
</gene>
<reference evidence="2" key="1">
    <citation type="submission" date="2021-01" db="EMBL/GenBank/DDBJ databases">
        <authorList>
            <consortium name="Genoscope - CEA"/>
            <person name="William W."/>
        </authorList>
    </citation>
    <scope>NUCLEOTIDE SEQUENCE</scope>
</reference>
<dbReference type="AlphaFoldDB" id="A0A8S1JN78"/>
<dbReference type="Proteomes" id="UP000688137">
    <property type="component" value="Unassembled WGS sequence"/>
</dbReference>
<accession>A0A8S1JN78</accession>
<protein>
    <recommendedName>
        <fullName evidence="4">STOP protein</fullName>
    </recommendedName>
</protein>
<comment type="caution">
    <text evidence="2">The sequence shown here is derived from an EMBL/GenBank/DDBJ whole genome shotgun (WGS) entry which is preliminary data.</text>
</comment>
<evidence type="ECO:0000313" key="2">
    <source>
        <dbReference type="EMBL" id="CAD8043341.1"/>
    </source>
</evidence>
<name>A0A8S1JN78_PARPR</name>
<dbReference type="OMA" id="MIQETEQ"/>
<feature type="region of interest" description="Disordered" evidence="1">
    <location>
        <begin position="165"/>
        <end position="216"/>
    </location>
</feature>
<organism evidence="2 3">
    <name type="scientific">Paramecium primaurelia</name>
    <dbReference type="NCBI Taxonomy" id="5886"/>
    <lineage>
        <taxon>Eukaryota</taxon>
        <taxon>Sar</taxon>
        <taxon>Alveolata</taxon>
        <taxon>Ciliophora</taxon>
        <taxon>Intramacronucleata</taxon>
        <taxon>Oligohymenophorea</taxon>
        <taxon>Peniculida</taxon>
        <taxon>Parameciidae</taxon>
        <taxon>Paramecium</taxon>
    </lineage>
</organism>
<sequence length="463" mass="53857">MISETILEKLKPSNSYIVKPTEKTLTKLTKSQNSLKRYDKDEKHSDDLVKFKETLLSINASQKSEINSSREPKYGKRVLLKSLKGGPLIPLPKNGTNRHETPPLISQSLPQLKLKTLGNLQQRQISSITEKNQTLSKSLLNNPQMIQETEQSLQSDNRSMLYKKEPQQVLQTKQQQENKNEQIVDQQEQESEMAQNKVKPIQQVQEEHQEEEQQSQNISEQEHIQCLVEQHLSEQEEFVKHLAGKCICVQCPCGRCKCKFQYKPFATNLCWNSNYRSSYKENPIKEQDLKVDLEQFKKFKSVESCEYKTTMGSDFKSYQIIPPEQKVSKTYKPSLGTTPMTSYKNFYMNYGDLHYEQFKQSHYKTVIPELPFNPNTTYKQSFKIQQLQDNAYTKPPNGKPFPTIDLFLGQSQNKQAYQPKQVEKAKPIDQHGEIMQVPAYQGQYTSVTHNDYVKKEILCEKYK</sequence>
<evidence type="ECO:0000313" key="3">
    <source>
        <dbReference type="Proteomes" id="UP000688137"/>
    </source>
</evidence>
<keyword evidence="3" id="KW-1185">Reference proteome</keyword>
<dbReference type="EMBL" id="CAJJDM010000001">
    <property type="protein sequence ID" value="CAD8043341.1"/>
    <property type="molecule type" value="Genomic_DNA"/>
</dbReference>
<proteinExistence type="predicted"/>